<evidence type="ECO:0000256" key="10">
    <source>
        <dbReference type="PIRSR" id="PIRSR600542-1"/>
    </source>
</evidence>
<dbReference type="InterPro" id="IPR042231">
    <property type="entry name" value="Cho/carn_acyl_trans_2"/>
</dbReference>
<reference evidence="14" key="1">
    <citation type="journal article" date="2018" name="PLoS ONE">
        <title>Molecular characterization and tissue distribution of carnitine palmitoyltransferases in Chinese mitten crab Eriocheir sinensis and the effect of dietary fish oil replacement on their expression in the hepatopancreas.</title>
        <authorList>
            <person name="Liu L."/>
            <person name="Long X."/>
            <person name="Deng D."/>
            <person name="Cheng Y."/>
            <person name="Wu X."/>
        </authorList>
    </citation>
    <scope>NUCLEOTIDE SEQUENCE</scope>
</reference>
<accession>A0A385IU67</accession>
<feature type="compositionally biased region" description="Basic and acidic residues" evidence="11">
    <location>
        <begin position="123"/>
        <end position="136"/>
    </location>
</feature>
<evidence type="ECO:0000256" key="7">
    <source>
        <dbReference type="ARBA" id="ARBA00023098"/>
    </source>
</evidence>
<keyword evidence="5" id="KW-0276">Fatty acid metabolism</keyword>
<feature type="region of interest" description="Disordered" evidence="11">
    <location>
        <begin position="122"/>
        <end position="150"/>
    </location>
</feature>
<keyword evidence="6" id="KW-1133">Transmembrane helix</keyword>
<dbReference type="SUPFAM" id="SSF52777">
    <property type="entry name" value="CoA-dependent acyltransferases"/>
    <property type="match status" value="2"/>
</dbReference>
<protein>
    <submittedName>
        <fullName evidence="14">Carnitine O-palmitoyltransferase 1a</fullName>
    </submittedName>
</protein>
<evidence type="ECO:0000256" key="12">
    <source>
        <dbReference type="SAM" id="SignalP"/>
    </source>
</evidence>
<dbReference type="OrthoDB" id="6332642at2759"/>
<dbReference type="InterPro" id="IPR023213">
    <property type="entry name" value="CAT-like_dom_sf"/>
</dbReference>
<keyword evidence="4" id="KW-0812">Transmembrane</keyword>
<evidence type="ECO:0000256" key="11">
    <source>
        <dbReference type="SAM" id="MobiDB-lite"/>
    </source>
</evidence>
<dbReference type="GO" id="GO:0009437">
    <property type="term" value="P:carnitine metabolic process"/>
    <property type="evidence" value="ECO:0007669"/>
    <property type="project" value="TreeGrafter"/>
</dbReference>
<sequence length="915" mass="104983">MNTHSFPLHLTSLPFVMQLSTCLCLVQCPADSQGGRPAQQVQGLLSSSRGWCHGLYCSMAGREVKCRASSSPHTLRVGPEKRATRSYCHAKVYINWLYYTILPWPATNSYSSPFTDFLHVQGRHRERETQGKRERQVQQPNKSRVSFRRHRERERDKFSSRISLVQLQETQGKIRTSAGVNNSIRNGVWPTSTNNLGVACGFSLYLLEYEPASAHALTSRLKQAVAALPLPSKTPKWLANLVGSVGISFVFFVILMKVRQYLLRILLAYRGWMYENIREVSLKNKLWGLTVKFVSGYQPSLYSCQRSLPRMPVPPLDETLSKLLDSLKPLCSEEEFKDYTKQAQDFEGSIGPRLQRLLYLKSWWAPNYVSDWWERYVYLMSRCPLVINSNYYALDHYIWTPTSSQVARAANVMHSILSMKRCIDREELQPLLLRNTIPICMAQYERLFSTVRVPGEEIDEMLHFDSQESRHIVVWRQGLFYQLSIYDDKNQLLSVTVLEKYFQDIIDDANKHKESVSESERSVAALTGLPRTDWAHILRDHFKSGINKDNMDLINKAICMVVLSDKVPESISDKGKMLLHSDGRTLWCDKSVNVFFFPDGQCGLNVEHSMADAPVMGHVWEYAMTMEVIERRYLESGQVMPPPKSFKPGDTTHPRRIIWDITDSLEKEINKAFLFNQKNNDDLDLVIRDHTKFGKGVIKKAKVSPDAFIQISLQLAYYRHTGRFCQTYEASATRLYQNGRTETVRSCTEETAAFVRAMVNAKLPKEELLQRLRVAGTRHQKLYRDAMNGLGIDRHLFALFVVSKGLGYESQFLESVMRRPWTLSTSQQPQQQIQANTPDINLEPFRKMCSPGGGFGPVSDEGYGVSYMLPTEYNIFFHVSSKRSCPTTDSSKFADLIFKSMDEIRLLFDDSKLDS</sequence>
<feature type="domain" description="Choline/carnitine acyltransferase" evidence="13">
    <location>
        <begin position="311"/>
        <end position="897"/>
    </location>
</feature>
<feature type="chain" id="PRO_5017426738" evidence="12">
    <location>
        <begin position="35"/>
        <end position="915"/>
    </location>
</feature>
<dbReference type="EMBL" id="MH037158">
    <property type="protein sequence ID" value="AXY87730.1"/>
    <property type="molecule type" value="mRNA"/>
</dbReference>
<keyword evidence="7" id="KW-0443">Lipid metabolism</keyword>
<dbReference type="AlphaFoldDB" id="A0A385IU67"/>
<dbReference type="PANTHER" id="PTHR22589">
    <property type="entry name" value="CARNITINE O-ACYLTRANSFERASE"/>
    <property type="match status" value="1"/>
</dbReference>
<dbReference type="GO" id="GO:0006631">
    <property type="term" value="P:fatty acid metabolic process"/>
    <property type="evidence" value="ECO:0007669"/>
    <property type="project" value="UniProtKB-KW"/>
</dbReference>
<feature type="signal peptide" evidence="12">
    <location>
        <begin position="1"/>
        <end position="34"/>
    </location>
</feature>
<comment type="similarity">
    <text evidence="2">Belongs to the carnitine/choline acetyltransferase family.</text>
</comment>
<proteinExistence type="evidence at transcript level"/>
<dbReference type="Pfam" id="PF00755">
    <property type="entry name" value="Carn_acyltransf"/>
    <property type="match status" value="1"/>
</dbReference>
<dbReference type="GO" id="GO:0005739">
    <property type="term" value="C:mitochondrion"/>
    <property type="evidence" value="ECO:0007669"/>
    <property type="project" value="TreeGrafter"/>
</dbReference>
<dbReference type="PANTHER" id="PTHR22589:SF112">
    <property type="entry name" value="CHOLINE_CARNITINE ACYLTRANSFERASE DOMAIN-CONTAINING PROTEIN"/>
    <property type="match status" value="1"/>
</dbReference>
<dbReference type="GO" id="GO:0004095">
    <property type="term" value="F:carnitine O-palmitoyltransferase activity"/>
    <property type="evidence" value="ECO:0007669"/>
    <property type="project" value="TreeGrafter"/>
</dbReference>
<evidence type="ECO:0000256" key="3">
    <source>
        <dbReference type="ARBA" id="ARBA00022679"/>
    </source>
</evidence>
<evidence type="ECO:0000256" key="6">
    <source>
        <dbReference type="ARBA" id="ARBA00022989"/>
    </source>
</evidence>
<evidence type="ECO:0000256" key="2">
    <source>
        <dbReference type="ARBA" id="ARBA00005232"/>
    </source>
</evidence>
<feature type="active site" description="Proton acceptor" evidence="10">
    <location>
        <position position="608"/>
    </location>
</feature>
<dbReference type="InterPro" id="IPR039551">
    <property type="entry name" value="Cho/carn_acyl_trans"/>
</dbReference>
<dbReference type="Gene3D" id="3.30.559.70">
    <property type="entry name" value="Choline/Carnitine o-acyltransferase, domain 2"/>
    <property type="match status" value="1"/>
</dbReference>
<comment type="subcellular location">
    <subcellularLocation>
        <location evidence="1">Membrane</location>
        <topology evidence="1">Multi-pass membrane protein</topology>
    </subcellularLocation>
</comment>
<dbReference type="Gene3D" id="3.30.559.10">
    <property type="entry name" value="Chloramphenicol acetyltransferase-like domain"/>
    <property type="match status" value="1"/>
</dbReference>
<keyword evidence="8" id="KW-0472">Membrane</keyword>
<keyword evidence="3 14" id="KW-0808">Transferase</keyword>
<evidence type="ECO:0000313" key="14">
    <source>
        <dbReference type="EMBL" id="AXY87730.1"/>
    </source>
</evidence>
<dbReference type="InterPro" id="IPR000542">
    <property type="entry name" value="Carn_acyl_trans"/>
</dbReference>
<evidence type="ECO:0000256" key="5">
    <source>
        <dbReference type="ARBA" id="ARBA00022832"/>
    </source>
</evidence>
<evidence type="ECO:0000259" key="13">
    <source>
        <dbReference type="Pfam" id="PF00755"/>
    </source>
</evidence>
<keyword evidence="9" id="KW-0012">Acyltransferase</keyword>
<name>A0A385IU67_ERISI</name>
<evidence type="ECO:0000256" key="1">
    <source>
        <dbReference type="ARBA" id="ARBA00004141"/>
    </source>
</evidence>
<organism evidence="14">
    <name type="scientific">Eriocheir sinensis</name>
    <name type="common">Chinese mitten crab</name>
    <dbReference type="NCBI Taxonomy" id="95602"/>
    <lineage>
        <taxon>Eukaryota</taxon>
        <taxon>Metazoa</taxon>
        <taxon>Ecdysozoa</taxon>
        <taxon>Arthropoda</taxon>
        <taxon>Crustacea</taxon>
        <taxon>Multicrustacea</taxon>
        <taxon>Malacostraca</taxon>
        <taxon>Eumalacostraca</taxon>
        <taxon>Eucarida</taxon>
        <taxon>Decapoda</taxon>
        <taxon>Pleocyemata</taxon>
        <taxon>Brachyura</taxon>
        <taxon>Eubrachyura</taxon>
        <taxon>Grapsoidea</taxon>
        <taxon>Varunidae</taxon>
        <taxon>Eriocheir</taxon>
    </lineage>
</organism>
<dbReference type="FunFam" id="3.30.559.10:FF:000002">
    <property type="entry name" value="carnitine O-palmitoyltransferase 1, liver isoform"/>
    <property type="match status" value="1"/>
</dbReference>
<evidence type="ECO:0000256" key="4">
    <source>
        <dbReference type="ARBA" id="ARBA00022692"/>
    </source>
</evidence>
<dbReference type="GO" id="GO:0016020">
    <property type="term" value="C:membrane"/>
    <property type="evidence" value="ECO:0007669"/>
    <property type="project" value="UniProtKB-SubCell"/>
</dbReference>
<evidence type="ECO:0000256" key="8">
    <source>
        <dbReference type="ARBA" id="ARBA00023136"/>
    </source>
</evidence>
<keyword evidence="12" id="KW-0732">Signal</keyword>
<evidence type="ECO:0000256" key="9">
    <source>
        <dbReference type="ARBA" id="ARBA00023315"/>
    </source>
</evidence>